<comment type="subcellular location">
    <subcellularLocation>
        <location evidence="1">Cytoplasm</location>
    </subcellularLocation>
</comment>
<feature type="compositionally biased region" description="Low complexity" evidence="9">
    <location>
        <begin position="61"/>
        <end position="72"/>
    </location>
</feature>
<feature type="compositionally biased region" description="Basic and acidic residues" evidence="9">
    <location>
        <begin position="1370"/>
        <end position="1382"/>
    </location>
</feature>
<feature type="region of interest" description="Disordered" evidence="9">
    <location>
        <begin position="155"/>
        <end position="175"/>
    </location>
</feature>
<dbReference type="PROSITE" id="PS50081">
    <property type="entry name" value="ZF_DAG_PE_2"/>
    <property type="match status" value="1"/>
</dbReference>
<feature type="region of interest" description="Disordered" evidence="9">
    <location>
        <begin position="532"/>
        <end position="555"/>
    </location>
</feature>
<evidence type="ECO:0000256" key="8">
    <source>
        <dbReference type="ARBA" id="ARBA00023054"/>
    </source>
</evidence>
<dbReference type="Pfam" id="PF17838">
    <property type="entry name" value="PH_16"/>
    <property type="match status" value="1"/>
</dbReference>
<feature type="signal peptide" evidence="10">
    <location>
        <begin position="1"/>
        <end position="19"/>
    </location>
</feature>
<evidence type="ECO:0000256" key="9">
    <source>
        <dbReference type="SAM" id="MobiDB-lite"/>
    </source>
</evidence>
<evidence type="ECO:0000256" key="4">
    <source>
        <dbReference type="ARBA" id="ARBA00022658"/>
    </source>
</evidence>
<keyword evidence="14" id="KW-1185">Reference proteome</keyword>
<feature type="region of interest" description="Disordered" evidence="9">
    <location>
        <begin position="1368"/>
        <end position="1387"/>
    </location>
</feature>
<evidence type="ECO:0000259" key="11">
    <source>
        <dbReference type="PROSITE" id="PS50003"/>
    </source>
</evidence>
<dbReference type="KEGG" id="ipu:108271105"/>
<evidence type="ECO:0000256" key="5">
    <source>
        <dbReference type="ARBA" id="ARBA00022723"/>
    </source>
</evidence>
<proteinExistence type="predicted"/>
<dbReference type="PROSITE" id="PS00479">
    <property type="entry name" value="ZF_DAG_PE_1"/>
    <property type="match status" value="1"/>
</dbReference>
<feature type="compositionally biased region" description="Low complexity" evidence="9">
    <location>
        <begin position="239"/>
        <end position="251"/>
    </location>
</feature>
<dbReference type="RefSeq" id="XP_017333870.1">
    <property type="nucleotide sequence ID" value="XM_017478381.3"/>
</dbReference>
<dbReference type="GO" id="GO:0008270">
    <property type="term" value="F:zinc ion binding"/>
    <property type="evidence" value="ECO:0007669"/>
    <property type="project" value="UniProtKB-KW"/>
</dbReference>
<feature type="compositionally biased region" description="Polar residues" evidence="9">
    <location>
        <begin position="378"/>
        <end position="390"/>
    </location>
</feature>
<evidence type="ECO:0000259" key="12">
    <source>
        <dbReference type="PROSITE" id="PS50010"/>
    </source>
</evidence>
<dbReference type="PANTHER" id="PTHR47440:SF1">
    <property type="entry name" value="RHO_RAC GUANINE NUCLEOTIDE EXCHANGE FACTOR 18"/>
    <property type="match status" value="1"/>
</dbReference>
<feature type="region of interest" description="Disordered" evidence="9">
    <location>
        <begin position="362"/>
        <end position="423"/>
    </location>
</feature>
<dbReference type="SMART" id="SM00233">
    <property type="entry name" value="PH"/>
    <property type="match status" value="1"/>
</dbReference>
<dbReference type="InterPro" id="IPR035899">
    <property type="entry name" value="DBL_dom_sf"/>
</dbReference>
<keyword evidence="2" id="KW-0963">Cytoplasm</keyword>
<reference evidence="14" key="1">
    <citation type="journal article" date="2016" name="Nat. Commun.">
        <title>The channel catfish genome sequence provides insights into the evolution of scale formation in teleosts.</title>
        <authorList>
            <person name="Liu Z."/>
            <person name="Liu S."/>
            <person name="Yao J."/>
            <person name="Bao L."/>
            <person name="Zhang J."/>
            <person name="Li Y."/>
            <person name="Jiang C."/>
            <person name="Sun L."/>
            <person name="Wang R."/>
            <person name="Zhang Y."/>
            <person name="Zhou T."/>
            <person name="Zeng Q."/>
            <person name="Fu Q."/>
            <person name="Gao S."/>
            <person name="Li N."/>
            <person name="Koren S."/>
            <person name="Jiang Y."/>
            <person name="Zimin A."/>
            <person name="Xu P."/>
            <person name="Phillippy A.M."/>
            <person name="Geng X."/>
            <person name="Song L."/>
            <person name="Sun F."/>
            <person name="Li C."/>
            <person name="Wang X."/>
            <person name="Chen A."/>
            <person name="Jin Y."/>
            <person name="Yuan Z."/>
            <person name="Yang Y."/>
            <person name="Tan S."/>
            <person name="Peatman E."/>
            <person name="Lu J."/>
            <person name="Qin Z."/>
            <person name="Dunham R."/>
            <person name="Li Z."/>
            <person name="Sonstegard T."/>
            <person name="Feng J."/>
            <person name="Danzmann R.G."/>
            <person name="Schroeder S."/>
            <person name="Scheffler B."/>
            <person name="Duke M.V."/>
            <person name="Ballard L."/>
            <person name="Kucuktas H."/>
            <person name="Kaltenboeck L."/>
            <person name="Liu H."/>
            <person name="Armbruster J."/>
            <person name="Xie Y."/>
            <person name="Kirby M.L."/>
            <person name="Tian Y."/>
            <person name="Flanagan M.E."/>
            <person name="Mu W."/>
            <person name="Waldbieser G.C."/>
        </authorList>
    </citation>
    <scope>NUCLEOTIDE SEQUENCE [LARGE SCALE GENOMIC DNA]</scope>
    <source>
        <strain evidence="14">SDA103</strain>
    </source>
</reference>
<evidence type="ECO:0000256" key="6">
    <source>
        <dbReference type="ARBA" id="ARBA00022771"/>
    </source>
</evidence>
<keyword evidence="6" id="KW-0863">Zinc-finger</keyword>
<name>A0A2D0RV82_ICTPU</name>
<feature type="domain" description="Phorbol-ester/DAG-type" evidence="13">
    <location>
        <begin position="437"/>
        <end position="484"/>
    </location>
</feature>
<feature type="region of interest" description="Disordered" evidence="9">
    <location>
        <begin position="227"/>
        <end position="269"/>
    </location>
</feature>
<evidence type="ECO:0000256" key="7">
    <source>
        <dbReference type="ARBA" id="ARBA00022833"/>
    </source>
</evidence>
<dbReference type="GeneID" id="108271105"/>
<dbReference type="PANTHER" id="PTHR47440">
    <property type="entry name" value="RIKEN CDNA A430078G23 GENE"/>
    <property type="match status" value="1"/>
</dbReference>
<feature type="domain" description="DH" evidence="12">
    <location>
        <begin position="629"/>
        <end position="826"/>
    </location>
</feature>
<dbReference type="OrthoDB" id="28045at2759"/>
<evidence type="ECO:0000313" key="15">
    <source>
        <dbReference type="RefSeq" id="XP_017333870.1"/>
    </source>
</evidence>
<keyword evidence="10" id="KW-0732">Signal</keyword>
<feature type="compositionally biased region" description="Polar residues" evidence="9">
    <location>
        <begin position="1401"/>
        <end position="1413"/>
    </location>
</feature>
<feature type="region of interest" description="Disordered" evidence="9">
    <location>
        <begin position="1279"/>
        <end position="1339"/>
    </location>
</feature>
<dbReference type="GO" id="GO:0005085">
    <property type="term" value="F:guanyl-nucleotide exchange factor activity"/>
    <property type="evidence" value="ECO:0007669"/>
    <property type="project" value="UniProtKB-KW"/>
</dbReference>
<dbReference type="PROSITE" id="PS50003">
    <property type="entry name" value="PH_DOMAIN"/>
    <property type="match status" value="1"/>
</dbReference>
<dbReference type="Proteomes" id="UP000221080">
    <property type="component" value="Chromosome 10"/>
</dbReference>
<evidence type="ECO:0000259" key="13">
    <source>
        <dbReference type="PROSITE" id="PS50081"/>
    </source>
</evidence>
<dbReference type="FunFam" id="1.20.900.10:FF:000004">
    <property type="entry name" value="Rho guanine nucleotide exchange factor 2"/>
    <property type="match status" value="1"/>
</dbReference>
<dbReference type="Gene3D" id="1.20.900.10">
    <property type="entry name" value="Dbl homology (DH) domain"/>
    <property type="match status" value="1"/>
</dbReference>
<keyword evidence="4" id="KW-0344">Guanine-nucleotide releasing factor</keyword>
<dbReference type="Pfam" id="PF00621">
    <property type="entry name" value="RhoGEF"/>
    <property type="match status" value="1"/>
</dbReference>
<dbReference type="InterPro" id="IPR000219">
    <property type="entry name" value="DH_dom"/>
</dbReference>
<feature type="domain" description="PH" evidence="11">
    <location>
        <begin position="868"/>
        <end position="970"/>
    </location>
</feature>
<dbReference type="CDD" id="cd00160">
    <property type="entry name" value="RhoGEF"/>
    <property type="match status" value="1"/>
</dbReference>
<sequence>MLGLSVFLLLSCLNVFSMADSLLNHSWPSFSKFWMKRWSFKRGSESKPCTRPSATVSGMRSSSSPSSDSFFSSTPEDHSSCLVESDFECGTDDLLDLNSSLRDSEYFRDLQSRPGGECAPSERPLSVFIDPGDQTQLSSGLFFYPSPTLHCGSYVENRSPSHSKTNLLSDQGEKMESAESLDEICVDDLERDNFPILVRSMSTSRRHSSDIPLNPLGLGRRFSLDTRSIDSDGERDDQSQSQSSVEEFSTSGETELPKSPQPSTPGRMVYSRSEIVSSDEKSQAERVSRILETSKQAARAAGEEHDSDENLRSAEGQCHMLMVQKVLHELKLYHWANRVTSSADRKENVTWYEFLSIENEEEEERMERTEKGTKVKRTLSSLRNRMTGSFNKDKGKNREKGQQKERDREREKEKEKERERERELKESTCAVSSSCNGHQFVRGSFSSRATCSLCSKTLQRKHGLQCVNCAVNVHKSCKSLLPECSNSKNKSKDFALKSQAAAQPCSQASREPCLPSDGAIRPATGMTVLPRGASGQQNAHSTNLTLSHNSSSSSITGEMDEVDAFRVKRHTDDTISITPSTAESVIVEDAYYNNVRAELDSMAQDFEVESWSLAVDQHFLKKHSKEVIKRQDVIYELIQTEVHHVRTLKIMLLVYMHELRETLQLDERRLDCLFPQLEILLKLHRTFLSRLQERRQDTLEPGSDCNYVIHSVADILSDQFSGELGERMKESYSAFCSHHTEAVNYYKEQLQNNKKFQNHIRKINNLSVVRRLTIPECILLVTQRITKYPVLVERMLQYTEADSEEHKELARALSLIKGVLVHVDEQVSLSEKETRLREIAAKMEPKAFGKIKDGCVFRKEDVTQGKRRLLHEGTVNWKAASGRLKDILAVLLTDILLLLQEKDQKYIFSAVDGKPSVISLQKLIVREVAHEEKAMFLICASSNEPEMYEIHTSSKEERNTWISHIRQAVDSCPHKEERLLSTEEEGARQQRFREIQEHLTVKDAQVRQALTDKLRLYTDLAVCVGVVEDTGTRHHLLLRGDASELQQGEQLLKGAITEVENLQNILVSSARDFPQTEENQTSNSLPRRAGTFGGYDSTVSLLQKYGSMKKHSVGAGKSRERSQRASSDPQLKEMCASQGLEEPDNLSLPSLNMICSRFPNTEFSDRVLLLSQQLYSLQAIVAQQDSVIELQRASLCLAERQRGTDVLLEQEKQRNLEKHREEMAHFQRVQAQQQQEQERWERERARQLKQNEAEQLRLQEREDVCRKLEDRLAQERQELQNQRQKYQQDLERLRESTRAVEKEREKLEQQRKMKKRNTAPSTATPYGPDTVQLPTSSSFNGDILGSSGMDSLLQSFSQLRSTASLSAADYSERTDMPQRRESSATLTAKTEVPIHLVSTTNQLHKQGGVQQQIPIKLSTLKSKDKSSKSKGSHRSDSSASVDMKQVLSLKLTSRETESSVKARRSVSPNQQPQPAPPPITDPPISGDKYTPEPLKAQNQSLPQSCPLPDDKDKEEVIFF</sequence>
<dbReference type="SUPFAM" id="SSF50729">
    <property type="entry name" value="PH domain-like"/>
    <property type="match status" value="1"/>
</dbReference>
<feature type="region of interest" description="Disordered" evidence="9">
    <location>
        <begin position="1401"/>
        <end position="1519"/>
    </location>
</feature>
<evidence type="ECO:0000256" key="2">
    <source>
        <dbReference type="ARBA" id="ARBA00022490"/>
    </source>
</evidence>
<keyword evidence="5" id="KW-0479">Metal-binding</keyword>
<evidence type="ECO:0000256" key="3">
    <source>
        <dbReference type="ARBA" id="ARBA00022553"/>
    </source>
</evidence>
<keyword evidence="7" id="KW-0862">Zinc</keyword>
<dbReference type="PROSITE" id="PS50010">
    <property type="entry name" value="DH_2"/>
    <property type="match status" value="1"/>
</dbReference>
<evidence type="ECO:0000256" key="1">
    <source>
        <dbReference type="ARBA" id="ARBA00004496"/>
    </source>
</evidence>
<dbReference type="InterPro" id="IPR046349">
    <property type="entry name" value="C1-like_sf"/>
</dbReference>
<dbReference type="InterPro" id="IPR041020">
    <property type="entry name" value="PH_16"/>
</dbReference>
<feature type="compositionally biased region" description="Polar residues" evidence="9">
    <location>
        <begin position="156"/>
        <end position="169"/>
    </location>
</feature>
<dbReference type="FunFam" id="2.30.29.30:FF:000021">
    <property type="entry name" value="Rho guanine nucleotide exchange factor 2"/>
    <property type="match status" value="1"/>
</dbReference>
<feature type="chain" id="PRO_5012700264" evidence="10">
    <location>
        <begin position="20"/>
        <end position="1519"/>
    </location>
</feature>
<feature type="compositionally biased region" description="Low complexity" evidence="9">
    <location>
        <begin position="540"/>
        <end position="554"/>
    </location>
</feature>
<dbReference type="InterPro" id="IPR053089">
    <property type="entry name" value="Rho_GEF18"/>
</dbReference>
<dbReference type="CDD" id="cd15794">
    <property type="entry name" value="PH_ARHGEF18"/>
    <property type="match status" value="1"/>
</dbReference>
<dbReference type="STRING" id="7998.ENSIPUP00000036885"/>
<reference evidence="15" key="2">
    <citation type="submission" date="2025-08" db="UniProtKB">
        <authorList>
            <consortium name="RefSeq"/>
        </authorList>
    </citation>
    <scope>IDENTIFICATION</scope>
    <source>
        <tissue evidence="15">Blood</tissue>
    </source>
</reference>
<dbReference type="SMART" id="SM00325">
    <property type="entry name" value="RhoGEF"/>
    <property type="match status" value="1"/>
</dbReference>
<protein>
    <submittedName>
        <fullName evidence="15">Rho guanine nucleotide exchange factor 18 isoform X1</fullName>
    </submittedName>
</protein>
<feature type="region of interest" description="Disordered" evidence="9">
    <location>
        <begin position="1110"/>
        <end position="1136"/>
    </location>
</feature>
<feature type="region of interest" description="Disordered" evidence="9">
    <location>
        <begin position="43"/>
        <end position="72"/>
    </location>
</feature>
<evidence type="ECO:0000256" key="10">
    <source>
        <dbReference type="SAM" id="SignalP"/>
    </source>
</evidence>
<keyword evidence="8" id="KW-0175">Coiled coil</keyword>
<dbReference type="Pfam" id="PF00130">
    <property type="entry name" value="C1_1"/>
    <property type="match status" value="1"/>
</dbReference>
<feature type="compositionally biased region" description="Pro residues" evidence="9">
    <location>
        <begin position="1471"/>
        <end position="1481"/>
    </location>
</feature>
<dbReference type="GO" id="GO:0007264">
    <property type="term" value="P:small GTPase-mediated signal transduction"/>
    <property type="evidence" value="ECO:0007669"/>
    <property type="project" value="InterPro"/>
</dbReference>
<accession>A0A2D0RV82</accession>
<dbReference type="InterPro" id="IPR001849">
    <property type="entry name" value="PH_domain"/>
</dbReference>
<feature type="compositionally biased region" description="Polar residues" evidence="9">
    <location>
        <begin position="1076"/>
        <end position="1085"/>
    </location>
</feature>
<feature type="region of interest" description="Disordered" evidence="9">
    <location>
        <begin position="1070"/>
        <end position="1089"/>
    </location>
</feature>
<dbReference type="CTD" id="562264"/>
<keyword evidence="3" id="KW-0597">Phosphoprotein</keyword>
<gene>
    <name evidence="15" type="primary">arhgef18b</name>
</gene>
<dbReference type="SUPFAM" id="SSF57889">
    <property type="entry name" value="Cysteine-rich domain"/>
    <property type="match status" value="1"/>
</dbReference>
<evidence type="ECO:0000313" key="14">
    <source>
        <dbReference type="Proteomes" id="UP000221080"/>
    </source>
</evidence>
<dbReference type="InterPro" id="IPR037744">
    <property type="entry name" value="ARHGEF18_PH"/>
</dbReference>
<dbReference type="SMART" id="SM00109">
    <property type="entry name" value="C1"/>
    <property type="match status" value="1"/>
</dbReference>
<dbReference type="InterPro" id="IPR002219">
    <property type="entry name" value="PKC_DAG/PE"/>
</dbReference>
<feature type="compositionally biased region" description="Basic and acidic residues" evidence="9">
    <location>
        <begin position="391"/>
        <end position="423"/>
    </location>
</feature>
<dbReference type="GO" id="GO:0005737">
    <property type="term" value="C:cytoplasm"/>
    <property type="evidence" value="ECO:0007669"/>
    <property type="project" value="UniProtKB-SubCell"/>
</dbReference>
<feature type="compositionally biased region" description="Basic and acidic residues" evidence="9">
    <location>
        <begin position="227"/>
        <end position="238"/>
    </location>
</feature>
<feature type="compositionally biased region" description="Basic and acidic residues" evidence="9">
    <location>
        <begin position="1286"/>
        <end position="1311"/>
    </location>
</feature>
<dbReference type="Gene3D" id="3.30.60.20">
    <property type="match status" value="1"/>
</dbReference>
<dbReference type="SUPFAM" id="SSF48065">
    <property type="entry name" value="DBL homology domain (DH-domain)"/>
    <property type="match status" value="1"/>
</dbReference>
<feature type="compositionally biased region" description="Basic and acidic residues" evidence="9">
    <location>
        <begin position="1508"/>
        <end position="1519"/>
    </location>
</feature>
<organism evidence="14 15">
    <name type="scientific">Ictalurus punctatus</name>
    <name type="common">Channel catfish</name>
    <name type="synonym">Silurus punctatus</name>
    <dbReference type="NCBI Taxonomy" id="7998"/>
    <lineage>
        <taxon>Eukaryota</taxon>
        <taxon>Metazoa</taxon>
        <taxon>Chordata</taxon>
        <taxon>Craniata</taxon>
        <taxon>Vertebrata</taxon>
        <taxon>Euteleostomi</taxon>
        <taxon>Actinopterygii</taxon>
        <taxon>Neopterygii</taxon>
        <taxon>Teleostei</taxon>
        <taxon>Ostariophysi</taxon>
        <taxon>Siluriformes</taxon>
        <taxon>Ictaluridae</taxon>
        <taxon>Ictalurus</taxon>
    </lineage>
</organism>
<dbReference type="InterPro" id="IPR011993">
    <property type="entry name" value="PH-like_dom_sf"/>
</dbReference>
<dbReference type="Gene3D" id="2.30.29.30">
    <property type="entry name" value="Pleckstrin-homology domain (PH domain)/Phosphotyrosine-binding domain (PTB)"/>
    <property type="match status" value="1"/>
</dbReference>